<comment type="caution">
    <text evidence="6">The sequence shown here is derived from an EMBL/GenBank/DDBJ whole genome shotgun (WGS) entry which is preliminary data.</text>
</comment>
<dbReference type="PATRIC" id="fig|908627.4.peg.8133"/>
<reference evidence="6 7" key="1">
    <citation type="journal article" date="2015" name="Genome Announc.">
        <title>Draft Genome Sequence of Burkholderia sp. Strain PML1(12), an Ectomycorrhizosphere-Inhabiting Bacterium with Effective Mineral-Weathering Ability.</title>
        <authorList>
            <person name="Uroz S."/>
            <person name="Oger P."/>
        </authorList>
    </citation>
    <scope>NUCLEOTIDE SEQUENCE [LARGE SCALE GENOMIC DNA]</scope>
    <source>
        <strain evidence="7">PML1(12)</strain>
    </source>
</reference>
<dbReference type="InterPro" id="IPR036390">
    <property type="entry name" value="WH_DNA-bd_sf"/>
</dbReference>
<evidence type="ECO:0000256" key="1">
    <source>
        <dbReference type="ARBA" id="ARBA00009437"/>
    </source>
</evidence>
<dbReference type="Pfam" id="PF00126">
    <property type="entry name" value="HTH_1"/>
    <property type="match status" value="1"/>
</dbReference>
<comment type="similarity">
    <text evidence="1">Belongs to the LysR transcriptional regulatory family.</text>
</comment>
<dbReference type="GO" id="GO:0003700">
    <property type="term" value="F:DNA-binding transcription factor activity"/>
    <property type="evidence" value="ECO:0007669"/>
    <property type="project" value="InterPro"/>
</dbReference>
<organism evidence="6 7">
    <name type="scientific">Caballeronia mineralivorans PML1(12)</name>
    <dbReference type="NCBI Taxonomy" id="908627"/>
    <lineage>
        <taxon>Bacteria</taxon>
        <taxon>Pseudomonadati</taxon>
        <taxon>Pseudomonadota</taxon>
        <taxon>Betaproteobacteria</taxon>
        <taxon>Burkholderiales</taxon>
        <taxon>Burkholderiaceae</taxon>
        <taxon>Caballeronia</taxon>
    </lineage>
</organism>
<keyword evidence="2" id="KW-0805">Transcription regulation</keyword>
<dbReference type="PANTHER" id="PTHR30346:SF28">
    <property type="entry name" value="HTH-TYPE TRANSCRIPTIONAL REGULATOR CYNR"/>
    <property type="match status" value="1"/>
</dbReference>
<dbReference type="PROSITE" id="PS50931">
    <property type="entry name" value="HTH_LYSR"/>
    <property type="match status" value="1"/>
</dbReference>
<dbReference type="Gene3D" id="3.40.190.290">
    <property type="match status" value="1"/>
</dbReference>
<keyword evidence="3" id="KW-0238">DNA-binding</keyword>
<dbReference type="GO" id="GO:0032993">
    <property type="term" value="C:protein-DNA complex"/>
    <property type="evidence" value="ECO:0007669"/>
    <property type="project" value="TreeGrafter"/>
</dbReference>
<dbReference type="AlphaFoldDB" id="A0A0J1FNQ9"/>
<dbReference type="OrthoDB" id="9786526at2"/>
<protein>
    <recommendedName>
        <fullName evidence="5">HTH lysR-type domain-containing protein</fullName>
    </recommendedName>
</protein>
<dbReference type="PANTHER" id="PTHR30346">
    <property type="entry name" value="TRANSCRIPTIONAL DUAL REGULATOR HCAR-RELATED"/>
    <property type="match status" value="1"/>
</dbReference>
<dbReference type="PRINTS" id="PR00039">
    <property type="entry name" value="HTHLYSR"/>
</dbReference>
<dbReference type="RefSeq" id="WP_047897059.1">
    <property type="nucleotide sequence ID" value="NZ_AEJF01000222.1"/>
</dbReference>
<dbReference type="EMBL" id="AEJF01000222">
    <property type="protein sequence ID" value="KLU21378.1"/>
    <property type="molecule type" value="Genomic_DNA"/>
</dbReference>
<dbReference type="Gene3D" id="1.10.10.10">
    <property type="entry name" value="Winged helix-like DNA-binding domain superfamily/Winged helix DNA-binding domain"/>
    <property type="match status" value="1"/>
</dbReference>
<dbReference type="SUPFAM" id="SSF46785">
    <property type="entry name" value="Winged helix' DNA-binding domain"/>
    <property type="match status" value="1"/>
</dbReference>
<keyword evidence="7" id="KW-1185">Reference proteome</keyword>
<dbReference type="InterPro" id="IPR005119">
    <property type="entry name" value="LysR_subst-bd"/>
</dbReference>
<dbReference type="InterPro" id="IPR036388">
    <property type="entry name" value="WH-like_DNA-bd_sf"/>
</dbReference>
<accession>A0A0J1FNQ9</accession>
<evidence type="ECO:0000256" key="2">
    <source>
        <dbReference type="ARBA" id="ARBA00023015"/>
    </source>
</evidence>
<dbReference type="Pfam" id="PF03466">
    <property type="entry name" value="LysR_substrate"/>
    <property type="match status" value="1"/>
</dbReference>
<dbReference type="Proteomes" id="UP000035963">
    <property type="component" value="Unassembled WGS sequence"/>
</dbReference>
<evidence type="ECO:0000256" key="3">
    <source>
        <dbReference type="ARBA" id="ARBA00023125"/>
    </source>
</evidence>
<dbReference type="SUPFAM" id="SSF53850">
    <property type="entry name" value="Periplasmic binding protein-like II"/>
    <property type="match status" value="1"/>
</dbReference>
<gene>
    <name evidence="6" type="ORF">EOS_36340</name>
</gene>
<evidence type="ECO:0000313" key="7">
    <source>
        <dbReference type="Proteomes" id="UP000035963"/>
    </source>
</evidence>
<evidence type="ECO:0000313" key="6">
    <source>
        <dbReference type="EMBL" id="KLU21378.1"/>
    </source>
</evidence>
<sequence length="308" mass="33264">MDLKQLECFIAVAEERHFTRAARRLNVVQSGLSQTIRMLEDELGGPLLIRSTRRVDLTPAGKVLLQEAAHVLAAAREARLAVTQVHGLARGQLRIGSIQSLAPFVDLPASLGLFRNRFPGIDVQLLLDGATPLLDEVNEGRLDLVFTQPGETGAGMVSRMLACEDIVVVCSPMHPLADGPATNMLGLLDETFVDLKPDWGMRRLLDRGFAALSATRTTAFEVNDVSTLLDLVAQGLGIAMVPESIARARARDVRASPIAVSKLSDSAAPCWELIVAFKGHNGQPSDRITKTFLDLLVSKSGVPVQYQA</sequence>
<feature type="domain" description="HTH lysR-type" evidence="5">
    <location>
        <begin position="1"/>
        <end position="58"/>
    </location>
</feature>
<dbReference type="InterPro" id="IPR000847">
    <property type="entry name" value="LysR_HTH_N"/>
</dbReference>
<dbReference type="GO" id="GO:0003677">
    <property type="term" value="F:DNA binding"/>
    <property type="evidence" value="ECO:0007669"/>
    <property type="project" value="UniProtKB-KW"/>
</dbReference>
<evidence type="ECO:0000259" key="5">
    <source>
        <dbReference type="PROSITE" id="PS50931"/>
    </source>
</evidence>
<evidence type="ECO:0000256" key="4">
    <source>
        <dbReference type="ARBA" id="ARBA00023163"/>
    </source>
</evidence>
<proteinExistence type="inferred from homology"/>
<dbReference type="FunFam" id="1.10.10.10:FF:000001">
    <property type="entry name" value="LysR family transcriptional regulator"/>
    <property type="match status" value="1"/>
</dbReference>
<name>A0A0J1FNQ9_9BURK</name>
<keyword evidence="4" id="KW-0804">Transcription</keyword>